<sequence>SSVQGFKARIFWIFWALASLFLIIWFGRRAAFFSLLLGCSPLLWFSSPKTKIVILLLTIFALVGVALSLRTPSGKRLWLRSDKIKLILTGKRELWARAGSLGQRLYIWPLYFREALKHPFKGTGLARRVQKRVLKDLNEKALRLEHTHNLFLNLWLQAGLLPVIFFLIFYGYTLKYALKLAKLGNSTGIYWGGFLIAFLFMSLFEGLEEWTRFTPFWIASALIWGTSEGSSLSRPSA</sequence>
<evidence type="ECO:0000259" key="6">
    <source>
        <dbReference type="Pfam" id="PF04932"/>
    </source>
</evidence>
<keyword evidence="7" id="KW-0436">Ligase</keyword>
<feature type="transmembrane region" description="Helical" evidence="5">
    <location>
        <begin position="12"/>
        <end position="32"/>
    </location>
</feature>
<feature type="transmembrane region" description="Helical" evidence="5">
    <location>
        <begin position="52"/>
        <end position="69"/>
    </location>
</feature>
<feature type="domain" description="O-antigen ligase-related" evidence="6">
    <location>
        <begin position="16"/>
        <end position="167"/>
    </location>
</feature>
<feature type="transmembrane region" description="Helical" evidence="5">
    <location>
        <begin position="189"/>
        <end position="207"/>
    </location>
</feature>
<gene>
    <name evidence="7" type="ORF">ENJ96_06815</name>
</gene>
<evidence type="ECO:0000256" key="4">
    <source>
        <dbReference type="ARBA" id="ARBA00023136"/>
    </source>
</evidence>
<organism evidence="7">
    <name type="scientific">Thermodesulfatator atlanticus</name>
    <dbReference type="NCBI Taxonomy" id="501497"/>
    <lineage>
        <taxon>Bacteria</taxon>
        <taxon>Pseudomonadati</taxon>
        <taxon>Thermodesulfobacteriota</taxon>
        <taxon>Thermodesulfobacteria</taxon>
        <taxon>Thermodesulfobacteriales</taxon>
        <taxon>Thermodesulfatatoraceae</taxon>
        <taxon>Thermodesulfatator</taxon>
    </lineage>
</organism>
<reference evidence="7" key="1">
    <citation type="journal article" date="2020" name="mSystems">
        <title>Genome- and Community-Level Interaction Insights into Carbon Utilization and Element Cycling Functions of Hydrothermarchaeota in Hydrothermal Sediment.</title>
        <authorList>
            <person name="Zhou Z."/>
            <person name="Liu Y."/>
            <person name="Xu W."/>
            <person name="Pan J."/>
            <person name="Luo Z.H."/>
            <person name="Li M."/>
        </authorList>
    </citation>
    <scope>NUCLEOTIDE SEQUENCE [LARGE SCALE GENOMIC DNA]</scope>
    <source>
        <strain evidence="7">HyVt-533</strain>
    </source>
</reference>
<dbReference type="EMBL" id="DROK01000197">
    <property type="protein sequence ID" value="HHI97547.1"/>
    <property type="molecule type" value="Genomic_DNA"/>
</dbReference>
<feature type="non-terminal residue" evidence="7">
    <location>
        <position position="1"/>
    </location>
</feature>
<evidence type="ECO:0000313" key="7">
    <source>
        <dbReference type="EMBL" id="HHI97547.1"/>
    </source>
</evidence>
<dbReference type="InterPro" id="IPR007016">
    <property type="entry name" value="O-antigen_ligase-rel_domated"/>
</dbReference>
<dbReference type="AlphaFoldDB" id="A0A7V5U2V6"/>
<dbReference type="GO" id="GO:0016020">
    <property type="term" value="C:membrane"/>
    <property type="evidence" value="ECO:0007669"/>
    <property type="project" value="UniProtKB-SubCell"/>
</dbReference>
<name>A0A7V5U2V6_9BACT</name>
<dbReference type="GO" id="GO:0016874">
    <property type="term" value="F:ligase activity"/>
    <property type="evidence" value="ECO:0007669"/>
    <property type="project" value="UniProtKB-KW"/>
</dbReference>
<accession>A0A7V5U2V6</accession>
<evidence type="ECO:0000256" key="1">
    <source>
        <dbReference type="ARBA" id="ARBA00004141"/>
    </source>
</evidence>
<evidence type="ECO:0000256" key="3">
    <source>
        <dbReference type="ARBA" id="ARBA00022989"/>
    </source>
</evidence>
<dbReference type="InterPro" id="IPR051533">
    <property type="entry name" value="WaaL-like"/>
</dbReference>
<comment type="subcellular location">
    <subcellularLocation>
        <location evidence="1">Membrane</location>
        <topology evidence="1">Multi-pass membrane protein</topology>
    </subcellularLocation>
</comment>
<proteinExistence type="predicted"/>
<evidence type="ECO:0000256" key="5">
    <source>
        <dbReference type="SAM" id="Phobius"/>
    </source>
</evidence>
<protein>
    <submittedName>
        <fullName evidence="7">O-antigen ligase domain-containing protein</fullName>
    </submittedName>
</protein>
<keyword evidence="4 5" id="KW-0472">Membrane</keyword>
<keyword evidence="3 5" id="KW-1133">Transmembrane helix</keyword>
<dbReference type="Proteomes" id="UP000886101">
    <property type="component" value="Unassembled WGS sequence"/>
</dbReference>
<dbReference type="PANTHER" id="PTHR37422:SF17">
    <property type="entry name" value="O-ANTIGEN LIGASE"/>
    <property type="match status" value="1"/>
</dbReference>
<comment type="caution">
    <text evidence="7">The sequence shown here is derived from an EMBL/GenBank/DDBJ whole genome shotgun (WGS) entry which is preliminary data.</text>
</comment>
<dbReference type="PANTHER" id="PTHR37422">
    <property type="entry name" value="TEICHURONIC ACID BIOSYNTHESIS PROTEIN TUAE"/>
    <property type="match status" value="1"/>
</dbReference>
<evidence type="ECO:0000256" key="2">
    <source>
        <dbReference type="ARBA" id="ARBA00022692"/>
    </source>
</evidence>
<feature type="transmembrane region" description="Helical" evidence="5">
    <location>
        <begin position="150"/>
        <end position="169"/>
    </location>
</feature>
<keyword evidence="2 5" id="KW-0812">Transmembrane</keyword>
<dbReference type="Pfam" id="PF04932">
    <property type="entry name" value="Wzy_C"/>
    <property type="match status" value="1"/>
</dbReference>